<dbReference type="Proteomes" id="UP000039865">
    <property type="component" value="Unassembled WGS sequence"/>
</dbReference>
<keyword evidence="8" id="KW-1133">Transmembrane helix</keyword>
<dbReference type="Pfam" id="PF02415">
    <property type="entry name" value="Chlam_PMP"/>
    <property type="match status" value="2"/>
</dbReference>
<evidence type="ECO:0000256" key="7">
    <source>
        <dbReference type="ARBA" id="ARBA00023237"/>
    </source>
</evidence>
<dbReference type="OMA" id="FETIAGM"/>
<evidence type="ECO:0000313" key="10">
    <source>
        <dbReference type="Proteomes" id="UP000039865"/>
    </source>
</evidence>
<organism evidence="9 10">
    <name type="scientific">Stylonychia lemnae</name>
    <name type="common">Ciliate</name>
    <dbReference type="NCBI Taxonomy" id="5949"/>
    <lineage>
        <taxon>Eukaryota</taxon>
        <taxon>Sar</taxon>
        <taxon>Alveolata</taxon>
        <taxon>Ciliophora</taxon>
        <taxon>Intramacronucleata</taxon>
        <taxon>Spirotrichea</taxon>
        <taxon>Stichotrichia</taxon>
        <taxon>Sporadotrichida</taxon>
        <taxon>Oxytrichidae</taxon>
        <taxon>Stylonychinae</taxon>
        <taxon>Stylonychia</taxon>
    </lineage>
</organism>
<keyword evidence="8" id="KW-0812">Transmembrane</keyword>
<evidence type="ECO:0000256" key="3">
    <source>
        <dbReference type="ARBA" id="ARBA00004613"/>
    </source>
</evidence>
<evidence type="ECO:0008006" key="11">
    <source>
        <dbReference type="Google" id="ProtNLM"/>
    </source>
</evidence>
<protein>
    <recommendedName>
        <fullName evidence="11">Transmembrane protein</fullName>
    </recommendedName>
</protein>
<dbReference type="GO" id="GO:0005576">
    <property type="term" value="C:extracellular region"/>
    <property type="evidence" value="ECO:0007669"/>
    <property type="project" value="UniProtKB-SubCell"/>
</dbReference>
<gene>
    <name evidence="9" type="primary">Contig5629.g6033</name>
    <name evidence="9" type="ORF">STYLEM_4577</name>
</gene>
<dbReference type="OrthoDB" id="551205at2759"/>
<dbReference type="InterPro" id="IPR011050">
    <property type="entry name" value="Pectin_lyase_fold/virulence"/>
</dbReference>
<accession>A0A078A160</accession>
<sequence length="1296" mass="143470">MIRTQFNDQNSQYSYNSALFGGVFYLDNTISNLSNISIHDTFAVQGGVLYIQDLSPTNFSNSKIENSVSTQYGGVFSINQPKNPIGSSSFNLTYVNISNTFAGISGGSFYIDSTQLKYLNLYQSQFLNSSAVEYGGVLCVLKMDGLLQISSDNQTLQKSLFQQFKANLLGSLLYSSYSGFYMTINNTIIESSSTFDLNHVKQKLDNLQYDYAGAVYVANSILGVSSYNNEYRYCYFLNQGAVFTFKETKFNDINSSYHQNAAIGGGVILCESCQMNIQNSDFQRNYAFSGGVFVIDNQARVNITQSIFTNNTAVKDGGVFMVIKSKIGALDSSWIVISDIQQTQFNKADLGGFLSSDNSYMQINLTRITFAHELATSKGGIIHIADALSFTIQQSNLSNFESPEGAAIFSQSPNVQINLYNNLMMCNPDYLPILIQEYLNLTDPLYQLQSNILIKNAKLIDSRQNLFKHCFITNFGGVFTLLNTNFQDSKSKYYLNAGAQGGVFYLQQANASIQFAEFDRNIGNIGGVIQMNQNSYLSVSSSYFTNNQAYYSAGVIYVTTESHFDINGTIFNKNQASEVSTINVLKSSLSMNNTLIKCEFTQNKAIKNTLTLMYSKTQIIGSIFKDNEATQRSKNLFIGFSEIYVINTKFIQTYSDELKSKIYSGQEKIIGTFIFVLTDVDIEITNSEFTNGFAIIGGAIYLSGFSNLKIIKSIFNNNQAKANGGAIYAVGFSSIYIGNETNFQQNIAIDGGDDIFVANTDKNLTLFKVNIVNPKAKNSINAEQCGVNILNSTISNIYNSKSTHGAGLQCFNCRNIYIAHSSFHKLQSQLGGALYIEESEVNKKAEDNYGKYVIENSIFQSCQASTTGGALFLRNIQYLTILNSNFKENAALFDSSYSKQEISGSGGAIYYTCDETYLYCNLKFAGINVFNNNRAGIKGGAIYWDSLEPKFFKNQMIFSGNKAQYYGDNIACYSQQLVMINQTLYIQLQIDLGVIKKDEMNLLRQLNSIGNQNQDGEVDQLNGKIKNQRSGGEIPQIYLAHIDKYGQIQSSDFSSKVKAYVNAETTSNSKSQLFPPIIKGTTTFETIAGMVIVQGLSFSASPGNKYTISFNSDGIDLRKSSNQEFMKLLGDSKINLDSNIILELRDCNIGEQFTEEGQCIKCPDQQSFSLVKMTSPGECESCPSDKALCYGGSNVGPRPGFWRTTNSSSLFIQCLYEPSCLGMVEPENNPIGSCQIGYQGVLCADCAAEFSRTGDFECSKCPQRTINIVRLTFIVLAFIVGVVIIFGLAQLTFIIF</sequence>
<evidence type="ECO:0000256" key="4">
    <source>
        <dbReference type="ARBA" id="ARBA00022525"/>
    </source>
</evidence>
<keyword evidence="4" id="KW-0964">Secreted</keyword>
<dbReference type="InParanoid" id="A0A078A160"/>
<reference evidence="9 10" key="1">
    <citation type="submission" date="2014-06" db="EMBL/GenBank/DDBJ databases">
        <authorList>
            <person name="Swart Estienne"/>
        </authorList>
    </citation>
    <scope>NUCLEOTIDE SEQUENCE [LARGE SCALE GENOMIC DNA]</scope>
    <source>
        <strain evidence="9 10">130c</strain>
    </source>
</reference>
<keyword evidence="6 8" id="KW-0472">Membrane</keyword>
<dbReference type="SUPFAM" id="SSF51126">
    <property type="entry name" value="Pectin lyase-like"/>
    <property type="match status" value="1"/>
</dbReference>
<proteinExistence type="predicted"/>
<dbReference type="PANTHER" id="PTHR11319:SF35">
    <property type="entry name" value="OUTER MEMBRANE PROTEIN PMPC-RELATED"/>
    <property type="match status" value="1"/>
</dbReference>
<name>A0A078A160_STYLE</name>
<dbReference type="EMBL" id="CCKQ01004432">
    <property type="protein sequence ID" value="CDW75587.1"/>
    <property type="molecule type" value="Genomic_DNA"/>
</dbReference>
<evidence type="ECO:0000256" key="2">
    <source>
        <dbReference type="ARBA" id="ARBA00004442"/>
    </source>
</evidence>
<dbReference type="PANTHER" id="PTHR11319">
    <property type="entry name" value="G PROTEIN-COUPLED RECEPTOR-RELATED"/>
    <property type="match status" value="1"/>
</dbReference>
<evidence type="ECO:0000256" key="1">
    <source>
        <dbReference type="ARBA" id="ARBA00004196"/>
    </source>
</evidence>
<dbReference type="InterPro" id="IPR003368">
    <property type="entry name" value="POMP_repeat"/>
</dbReference>
<comment type="subcellular location">
    <subcellularLocation>
        <location evidence="1">Cell envelope</location>
    </subcellularLocation>
    <subcellularLocation>
        <location evidence="2">Cell outer membrane</location>
    </subcellularLocation>
    <subcellularLocation>
        <location evidence="3">Secreted</location>
    </subcellularLocation>
</comment>
<keyword evidence="10" id="KW-1185">Reference proteome</keyword>
<evidence type="ECO:0000313" key="9">
    <source>
        <dbReference type="EMBL" id="CDW75587.1"/>
    </source>
</evidence>
<feature type="transmembrane region" description="Helical" evidence="8">
    <location>
        <begin position="1268"/>
        <end position="1295"/>
    </location>
</feature>
<dbReference type="NCBIfam" id="TIGR01376">
    <property type="entry name" value="POMP_repeat"/>
    <property type="match status" value="1"/>
</dbReference>
<keyword evidence="5" id="KW-0732">Signal</keyword>
<keyword evidence="7" id="KW-0998">Cell outer membrane</keyword>
<evidence type="ECO:0000256" key="8">
    <source>
        <dbReference type="SAM" id="Phobius"/>
    </source>
</evidence>
<evidence type="ECO:0000256" key="5">
    <source>
        <dbReference type="ARBA" id="ARBA00022729"/>
    </source>
</evidence>
<evidence type="ECO:0000256" key="6">
    <source>
        <dbReference type="ARBA" id="ARBA00023136"/>
    </source>
</evidence>